<keyword evidence="1" id="KW-0805">Transcription regulation</keyword>
<evidence type="ECO:0000313" key="6">
    <source>
        <dbReference type="Proteomes" id="UP000249614"/>
    </source>
</evidence>
<comment type="caution">
    <text evidence="5">The sequence shown here is derived from an EMBL/GenBank/DDBJ whole genome shotgun (WGS) entry which is preliminary data.</text>
</comment>
<dbReference type="InterPro" id="IPR010982">
    <property type="entry name" value="Lambda_DNA-bd_dom_sf"/>
</dbReference>
<dbReference type="Proteomes" id="UP000249614">
    <property type="component" value="Unassembled WGS sequence"/>
</dbReference>
<dbReference type="InterPro" id="IPR015927">
    <property type="entry name" value="Peptidase_S24_S26A/B/C"/>
</dbReference>
<evidence type="ECO:0000256" key="3">
    <source>
        <dbReference type="ARBA" id="ARBA00023163"/>
    </source>
</evidence>
<dbReference type="EMBL" id="LXXM01000217">
    <property type="protein sequence ID" value="PZS88197.1"/>
    <property type="molecule type" value="Genomic_DNA"/>
</dbReference>
<dbReference type="InterPro" id="IPR036286">
    <property type="entry name" value="LexA/Signal_pep-like_sf"/>
</dbReference>
<dbReference type="Gene3D" id="2.10.109.10">
    <property type="entry name" value="Umud Fragment, subunit A"/>
    <property type="match status" value="1"/>
</dbReference>
<dbReference type="Gene3D" id="1.10.260.40">
    <property type="entry name" value="lambda repressor-like DNA-binding domains"/>
    <property type="match status" value="1"/>
</dbReference>
<evidence type="ECO:0000256" key="1">
    <source>
        <dbReference type="ARBA" id="ARBA00023015"/>
    </source>
</evidence>
<dbReference type="AlphaFoldDB" id="A0A2W6HXK1"/>
<keyword evidence="2" id="KW-0238">DNA-binding</keyword>
<dbReference type="GO" id="GO:0003677">
    <property type="term" value="F:DNA binding"/>
    <property type="evidence" value="ECO:0007669"/>
    <property type="project" value="UniProtKB-KW"/>
</dbReference>
<dbReference type="CDD" id="cd06462">
    <property type="entry name" value="Peptidase_S24_S26"/>
    <property type="match status" value="1"/>
</dbReference>
<sequence length="225" mass="24783">MARRVRYAFDNAGRGTQAAVARELGISAQAVTGWVKTGKIEKSNLPALARVTGRRVDYFLDSSVSDEESGAGVAHAANDDDTVDILGYSQAAGLGDGMEAIEYAETHRLKFRASSLARKRLIPARLAVFYGKGDSMLPRIQSGDAILFDTSDTRPADDKLFVIMAAGIAGSEYSVKRCRVFGDDIYFDALNEKGDHNWRKPRKMDDPRHPITIIGRVRWIGSWED</sequence>
<dbReference type="InterPro" id="IPR001387">
    <property type="entry name" value="Cro/C1-type_HTH"/>
</dbReference>
<proteinExistence type="predicted"/>
<reference evidence="5 6" key="1">
    <citation type="submission" date="2016-05" db="EMBL/GenBank/DDBJ databases">
        <authorList>
            <person name="Lavstsen T."/>
            <person name="Jespersen J.S."/>
        </authorList>
    </citation>
    <scope>NUCLEOTIDE SEQUENCE [LARGE SCALE GENOMIC DNA]</scope>
    <source>
        <strain evidence="5 6">SM-5815</strain>
    </source>
</reference>
<evidence type="ECO:0000256" key="2">
    <source>
        <dbReference type="ARBA" id="ARBA00023125"/>
    </source>
</evidence>
<organism evidence="5 6">
    <name type="scientific">Stenotrophomonas maltophilia</name>
    <name type="common">Pseudomonas maltophilia</name>
    <name type="synonym">Xanthomonas maltophilia</name>
    <dbReference type="NCBI Taxonomy" id="40324"/>
    <lineage>
        <taxon>Bacteria</taxon>
        <taxon>Pseudomonadati</taxon>
        <taxon>Pseudomonadota</taxon>
        <taxon>Gammaproteobacteria</taxon>
        <taxon>Lysobacterales</taxon>
        <taxon>Lysobacteraceae</taxon>
        <taxon>Stenotrophomonas</taxon>
        <taxon>Stenotrophomonas maltophilia group</taxon>
    </lineage>
</organism>
<evidence type="ECO:0000259" key="4">
    <source>
        <dbReference type="Pfam" id="PF00717"/>
    </source>
</evidence>
<feature type="domain" description="Peptidase S24/S26A/S26B/S26C" evidence="4">
    <location>
        <begin position="93"/>
        <end position="217"/>
    </location>
</feature>
<dbReference type="SUPFAM" id="SSF51306">
    <property type="entry name" value="LexA/Signal peptidase"/>
    <property type="match status" value="1"/>
</dbReference>
<dbReference type="PANTHER" id="PTHR40661">
    <property type="match status" value="1"/>
</dbReference>
<dbReference type="Pfam" id="PF00717">
    <property type="entry name" value="Peptidase_S24"/>
    <property type="match status" value="1"/>
</dbReference>
<gene>
    <name evidence="5" type="ORF">A7X83_15765</name>
</gene>
<dbReference type="CDD" id="cd00093">
    <property type="entry name" value="HTH_XRE"/>
    <property type="match status" value="1"/>
</dbReference>
<accession>A0A2W6HXK1</accession>
<name>A0A2W6HXK1_STEMA</name>
<protein>
    <recommendedName>
        <fullName evidence="4">Peptidase S24/S26A/S26B/S26C domain-containing protein</fullName>
    </recommendedName>
</protein>
<keyword evidence="3" id="KW-0804">Transcription</keyword>
<evidence type="ECO:0000313" key="5">
    <source>
        <dbReference type="EMBL" id="PZS88197.1"/>
    </source>
</evidence>
<dbReference type="PANTHER" id="PTHR40661:SF3">
    <property type="entry name" value="FELS-1 PROPHAGE TRANSCRIPTIONAL REGULATOR"/>
    <property type="match status" value="1"/>
</dbReference>